<feature type="active site" evidence="5">
    <location>
        <position position="114"/>
    </location>
</feature>
<dbReference type="GO" id="GO:0006508">
    <property type="term" value="P:proteolysis"/>
    <property type="evidence" value="ECO:0007669"/>
    <property type="project" value="UniProtKB-KW"/>
</dbReference>
<feature type="disulfide bond" evidence="6">
    <location>
        <begin position="327"/>
        <end position="361"/>
    </location>
</feature>
<dbReference type="STRING" id="930991.A0A0D0E5J8"/>
<evidence type="ECO:0000256" key="3">
    <source>
        <dbReference type="ARBA" id="ARBA00022750"/>
    </source>
</evidence>
<evidence type="ECO:0000256" key="6">
    <source>
        <dbReference type="PIRSR" id="PIRSR601461-2"/>
    </source>
</evidence>
<evidence type="ECO:0000313" key="11">
    <source>
        <dbReference type="Proteomes" id="UP000054538"/>
    </source>
</evidence>
<dbReference type="PANTHER" id="PTHR47966:SF57">
    <property type="entry name" value="PEPTIDASE A1 DOMAIN-CONTAINING PROTEIN"/>
    <property type="match status" value="1"/>
</dbReference>
<dbReference type="Gene3D" id="2.40.70.10">
    <property type="entry name" value="Acid Proteases"/>
    <property type="match status" value="2"/>
</dbReference>
<accession>A0A0D0E5J8</accession>
<gene>
    <name evidence="10" type="ORF">PAXRUDRAFT_32234</name>
</gene>
<dbReference type="FunCoup" id="A0A0D0E5J8">
    <property type="interactions" value="45"/>
</dbReference>
<comment type="similarity">
    <text evidence="1 7">Belongs to the peptidase A1 family.</text>
</comment>
<keyword evidence="3 7" id="KW-0064">Aspartyl protease</keyword>
<evidence type="ECO:0000313" key="10">
    <source>
        <dbReference type="EMBL" id="KIK96669.1"/>
    </source>
</evidence>
<dbReference type="InterPro" id="IPR001461">
    <property type="entry name" value="Aspartic_peptidase_A1"/>
</dbReference>
<dbReference type="AlphaFoldDB" id="A0A0D0E5J8"/>
<dbReference type="InterPro" id="IPR021109">
    <property type="entry name" value="Peptidase_aspartic_dom_sf"/>
</dbReference>
<dbReference type="InterPro" id="IPR001969">
    <property type="entry name" value="Aspartic_peptidase_AS"/>
</dbReference>
<dbReference type="CDD" id="cd05471">
    <property type="entry name" value="pepsin_like"/>
    <property type="match status" value="1"/>
</dbReference>
<evidence type="ECO:0000256" key="8">
    <source>
        <dbReference type="SAM" id="SignalP"/>
    </source>
</evidence>
<protein>
    <recommendedName>
        <fullName evidence="9">Peptidase A1 domain-containing protein</fullName>
    </recommendedName>
</protein>
<reference evidence="10 11" key="1">
    <citation type="submission" date="2014-04" db="EMBL/GenBank/DDBJ databases">
        <authorList>
            <consortium name="DOE Joint Genome Institute"/>
            <person name="Kuo A."/>
            <person name="Kohler A."/>
            <person name="Jargeat P."/>
            <person name="Nagy L.G."/>
            <person name="Floudas D."/>
            <person name="Copeland A."/>
            <person name="Barry K.W."/>
            <person name="Cichocki N."/>
            <person name="Veneault-Fourrey C."/>
            <person name="LaButti K."/>
            <person name="Lindquist E.A."/>
            <person name="Lipzen A."/>
            <person name="Lundell T."/>
            <person name="Morin E."/>
            <person name="Murat C."/>
            <person name="Sun H."/>
            <person name="Tunlid A."/>
            <person name="Henrissat B."/>
            <person name="Grigoriev I.V."/>
            <person name="Hibbett D.S."/>
            <person name="Martin F."/>
            <person name="Nordberg H.P."/>
            <person name="Cantor M.N."/>
            <person name="Hua S.X."/>
        </authorList>
    </citation>
    <scope>NUCLEOTIDE SEQUENCE [LARGE SCALE GENOMIC DNA]</scope>
    <source>
        <strain evidence="10 11">Ve08.2h10</strain>
    </source>
</reference>
<organism evidence="10 11">
    <name type="scientific">Paxillus rubicundulus Ve08.2h10</name>
    <dbReference type="NCBI Taxonomy" id="930991"/>
    <lineage>
        <taxon>Eukaryota</taxon>
        <taxon>Fungi</taxon>
        <taxon>Dikarya</taxon>
        <taxon>Basidiomycota</taxon>
        <taxon>Agaricomycotina</taxon>
        <taxon>Agaricomycetes</taxon>
        <taxon>Agaricomycetidae</taxon>
        <taxon>Boletales</taxon>
        <taxon>Paxilineae</taxon>
        <taxon>Paxillaceae</taxon>
        <taxon>Paxillus</taxon>
    </lineage>
</organism>
<dbReference type="EMBL" id="KN824974">
    <property type="protein sequence ID" value="KIK96669.1"/>
    <property type="molecule type" value="Genomic_DNA"/>
</dbReference>
<feature type="active site" evidence="5">
    <location>
        <position position="293"/>
    </location>
</feature>
<evidence type="ECO:0000256" key="1">
    <source>
        <dbReference type="ARBA" id="ARBA00007447"/>
    </source>
</evidence>
<sequence>MYLLSIFSVLALLTFATALPLSAPLSIALEKRSTLTKNGIVDLNVVRSHVTHLETKYLRGAAIFKRNTGVPPSSLKDNVRRATGSDALTDDNNTRWYGTITVGTPAVEYKVDFDTGSADLFLPASNCGSTCEGHTLYNPNASSSAADLNKAFNLVYGDGSTVLGEQYTDTVGIAGFVAKNQALGAASQYSTGFGLANFAPDGLLGMAFEDISEFQANPLVQTLVAQGAISDPVFAFKLASSGSELCIGDVNSALYTGAFAYAPVTEQGFWQINVDAANANGMAIIKDFPAIVDTGTTLILGDITTVSQFYGALNGTDIGSGFYTLPCDSMPSVSITIGGKPFALSAETFNLGSYDSSGETCVGSILSTSSLGDIWILGDAFLQNVYSVFDIGNSRVGFADLA</sequence>
<evidence type="ECO:0000256" key="5">
    <source>
        <dbReference type="PIRSR" id="PIRSR601461-1"/>
    </source>
</evidence>
<feature type="domain" description="Peptidase A1" evidence="9">
    <location>
        <begin position="96"/>
        <end position="399"/>
    </location>
</feature>
<dbReference type="HOGENOM" id="CLU_013253_1_4_1"/>
<evidence type="ECO:0000259" key="9">
    <source>
        <dbReference type="PROSITE" id="PS51767"/>
    </source>
</evidence>
<dbReference type="Proteomes" id="UP000054538">
    <property type="component" value="Unassembled WGS sequence"/>
</dbReference>
<keyword evidence="2 7" id="KW-0645">Protease</keyword>
<evidence type="ECO:0000256" key="2">
    <source>
        <dbReference type="ARBA" id="ARBA00022670"/>
    </source>
</evidence>
<keyword evidence="6" id="KW-1015">Disulfide bond</keyword>
<evidence type="ECO:0000256" key="7">
    <source>
        <dbReference type="RuleBase" id="RU000454"/>
    </source>
</evidence>
<keyword evidence="4 7" id="KW-0378">Hydrolase</keyword>
<keyword evidence="11" id="KW-1185">Reference proteome</keyword>
<dbReference type="FunFam" id="2.40.70.10:FF:000115">
    <property type="entry name" value="Lysosomal aspartic protease"/>
    <property type="match status" value="1"/>
</dbReference>
<feature type="disulfide bond" evidence="6">
    <location>
        <begin position="127"/>
        <end position="131"/>
    </location>
</feature>
<evidence type="ECO:0000256" key="4">
    <source>
        <dbReference type="ARBA" id="ARBA00022801"/>
    </source>
</evidence>
<keyword evidence="8" id="KW-0732">Signal</keyword>
<dbReference type="PRINTS" id="PR00792">
    <property type="entry name" value="PEPSIN"/>
</dbReference>
<dbReference type="PANTHER" id="PTHR47966">
    <property type="entry name" value="BETA-SITE APP-CLEAVING ENZYME, ISOFORM A-RELATED"/>
    <property type="match status" value="1"/>
</dbReference>
<name>A0A0D0E5J8_9AGAM</name>
<dbReference type="OrthoDB" id="15189at2759"/>
<dbReference type="InterPro" id="IPR033121">
    <property type="entry name" value="PEPTIDASE_A1"/>
</dbReference>
<feature type="signal peptide" evidence="8">
    <location>
        <begin position="1"/>
        <end position="18"/>
    </location>
</feature>
<dbReference type="PROSITE" id="PS51767">
    <property type="entry name" value="PEPTIDASE_A1"/>
    <property type="match status" value="1"/>
</dbReference>
<reference evidence="11" key="2">
    <citation type="submission" date="2015-01" db="EMBL/GenBank/DDBJ databases">
        <title>Evolutionary Origins and Diversification of the Mycorrhizal Mutualists.</title>
        <authorList>
            <consortium name="DOE Joint Genome Institute"/>
            <consortium name="Mycorrhizal Genomics Consortium"/>
            <person name="Kohler A."/>
            <person name="Kuo A."/>
            <person name="Nagy L.G."/>
            <person name="Floudas D."/>
            <person name="Copeland A."/>
            <person name="Barry K.W."/>
            <person name="Cichocki N."/>
            <person name="Veneault-Fourrey C."/>
            <person name="LaButti K."/>
            <person name="Lindquist E.A."/>
            <person name="Lipzen A."/>
            <person name="Lundell T."/>
            <person name="Morin E."/>
            <person name="Murat C."/>
            <person name="Riley R."/>
            <person name="Ohm R."/>
            <person name="Sun H."/>
            <person name="Tunlid A."/>
            <person name="Henrissat B."/>
            <person name="Grigoriev I.V."/>
            <person name="Hibbett D.S."/>
            <person name="Martin F."/>
        </authorList>
    </citation>
    <scope>NUCLEOTIDE SEQUENCE [LARGE SCALE GENOMIC DNA]</scope>
    <source>
        <strain evidence="11">Ve08.2h10</strain>
    </source>
</reference>
<proteinExistence type="inferred from homology"/>
<feature type="chain" id="PRO_5002209340" description="Peptidase A1 domain-containing protein" evidence="8">
    <location>
        <begin position="19"/>
        <end position="402"/>
    </location>
</feature>
<dbReference type="GO" id="GO:0004190">
    <property type="term" value="F:aspartic-type endopeptidase activity"/>
    <property type="evidence" value="ECO:0007669"/>
    <property type="project" value="UniProtKB-KW"/>
</dbReference>
<dbReference type="PROSITE" id="PS00141">
    <property type="entry name" value="ASP_PROTEASE"/>
    <property type="match status" value="1"/>
</dbReference>
<dbReference type="InParanoid" id="A0A0D0E5J8"/>
<dbReference type="Pfam" id="PF00026">
    <property type="entry name" value="Asp"/>
    <property type="match status" value="1"/>
</dbReference>
<dbReference type="SUPFAM" id="SSF50630">
    <property type="entry name" value="Acid proteases"/>
    <property type="match status" value="1"/>
</dbReference>
<dbReference type="InterPro" id="IPR034164">
    <property type="entry name" value="Pepsin-like_dom"/>
</dbReference>